<evidence type="ECO:0000313" key="2">
    <source>
        <dbReference type="Proteomes" id="UP000054359"/>
    </source>
</evidence>
<reference evidence="1 2" key="1">
    <citation type="submission" date="2013-11" db="EMBL/GenBank/DDBJ databases">
        <title>Genome sequencing of Stegodyphus mimosarum.</title>
        <authorList>
            <person name="Bechsgaard J."/>
        </authorList>
    </citation>
    <scope>NUCLEOTIDE SEQUENCE [LARGE SCALE GENOMIC DNA]</scope>
</reference>
<gene>
    <name evidence="1" type="ORF">X975_27065</name>
</gene>
<evidence type="ECO:0000313" key="1">
    <source>
        <dbReference type="EMBL" id="KFM79779.1"/>
    </source>
</evidence>
<dbReference type="Proteomes" id="UP000054359">
    <property type="component" value="Unassembled WGS sequence"/>
</dbReference>
<protein>
    <submittedName>
        <fullName evidence="1">Uncharacterized protein</fullName>
    </submittedName>
</protein>
<dbReference type="EMBL" id="KK121135">
    <property type="protein sequence ID" value="KFM79779.1"/>
    <property type="molecule type" value="Genomic_DNA"/>
</dbReference>
<name>A0A087UQZ0_STEMI</name>
<proteinExistence type="predicted"/>
<sequence length="44" mass="5018">MLKAAIKLESSGIQRTAHVFVLSIFLKYALLEHSFIMDYAAVYQ</sequence>
<dbReference type="AlphaFoldDB" id="A0A087UQZ0"/>
<keyword evidence="2" id="KW-1185">Reference proteome</keyword>
<feature type="non-terminal residue" evidence="1">
    <location>
        <position position="44"/>
    </location>
</feature>
<organism evidence="1 2">
    <name type="scientific">Stegodyphus mimosarum</name>
    <name type="common">African social velvet spider</name>
    <dbReference type="NCBI Taxonomy" id="407821"/>
    <lineage>
        <taxon>Eukaryota</taxon>
        <taxon>Metazoa</taxon>
        <taxon>Ecdysozoa</taxon>
        <taxon>Arthropoda</taxon>
        <taxon>Chelicerata</taxon>
        <taxon>Arachnida</taxon>
        <taxon>Araneae</taxon>
        <taxon>Araneomorphae</taxon>
        <taxon>Entelegynae</taxon>
        <taxon>Eresoidea</taxon>
        <taxon>Eresidae</taxon>
        <taxon>Stegodyphus</taxon>
    </lineage>
</organism>
<accession>A0A087UQZ0</accession>